<dbReference type="EMBL" id="MPUH01000470">
    <property type="protein sequence ID" value="OMJ79469.1"/>
    <property type="molecule type" value="Genomic_DNA"/>
</dbReference>
<reference evidence="1 2" key="1">
    <citation type="submission" date="2016-11" db="EMBL/GenBank/DDBJ databases">
        <title>The macronuclear genome of Stentor coeruleus: a giant cell with tiny introns.</title>
        <authorList>
            <person name="Slabodnick M."/>
            <person name="Ruby J.G."/>
            <person name="Reiff S.B."/>
            <person name="Swart E.C."/>
            <person name="Gosai S."/>
            <person name="Prabakaran S."/>
            <person name="Witkowska E."/>
            <person name="Larue G.E."/>
            <person name="Fisher S."/>
            <person name="Freeman R.M."/>
            <person name="Gunawardena J."/>
            <person name="Chu W."/>
            <person name="Stover N.A."/>
            <person name="Gregory B.D."/>
            <person name="Nowacki M."/>
            <person name="Derisi J."/>
            <person name="Roy S.W."/>
            <person name="Marshall W.F."/>
            <person name="Sood P."/>
        </authorList>
    </citation>
    <scope>NUCLEOTIDE SEQUENCE [LARGE SCALE GENOMIC DNA]</scope>
    <source>
        <strain evidence="1">WM001</strain>
    </source>
</reference>
<keyword evidence="2" id="KW-1185">Reference proteome</keyword>
<evidence type="ECO:0000313" key="1">
    <source>
        <dbReference type="EMBL" id="OMJ79469.1"/>
    </source>
</evidence>
<comment type="caution">
    <text evidence="1">The sequence shown here is derived from an EMBL/GenBank/DDBJ whole genome shotgun (WGS) entry which is preliminary data.</text>
</comment>
<name>A0A1R2BRL4_9CILI</name>
<organism evidence="1 2">
    <name type="scientific">Stentor coeruleus</name>
    <dbReference type="NCBI Taxonomy" id="5963"/>
    <lineage>
        <taxon>Eukaryota</taxon>
        <taxon>Sar</taxon>
        <taxon>Alveolata</taxon>
        <taxon>Ciliophora</taxon>
        <taxon>Postciliodesmatophora</taxon>
        <taxon>Heterotrichea</taxon>
        <taxon>Heterotrichida</taxon>
        <taxon>Stentoridae</taxon>
        <taxon>Stentor</taxon>
    </lineage>
</organism>
<accession>A0A1R2BRL4</accession>
<dbReference type="Proteomes" id="UP000187209">
    <property type="component" value="Unassembled WGS sequence"/>
</dbReference>
<dbReference type="AlphaFoldDB" id="A0A1R2BRL4"/>
<gene>
    <name evidence="1" type="ORF">SteCoe_20527</name>
</gene>
<proteinExistence type="predicted"/>
<protein>
    <submittedName>
        <fullName evidence="1">Uncharacterized protein</fullName>
    </submittedName>
</protein>
<sequence>MCLLGQTAKPCTHPDCVEYYSKAPSQVFSPIHAIIESLISSILLRQPLLNSISHSTQELISKAEDIQSVLSTIPTTTPSPHPFFDQNSYKHRITLASSEIMQIYKEKGFSLSIQVLDEENNKVMIQELFKVKLYTNDSPPKLLKLNIASKKILRGTLEGVMDHNGIVTFSNIVINEVSSHYMKESFVLVISCEMNEVKPLVIENLYVRARNSKKAKGE</sequence>
<dbReference type="OrthoDB" id="285911at2759"/>
<evidence type="ECO:0000313" key="2">
    <source>
        <dbReference type="Proteomes" id="UP000187209"/>
    </source>
</evidence>